<gene>
    <name evidence="4" type="ORF">AVDCRST_MAG53-754</name>
</gene>
<evidence type="ECO:0000313" key="4">
    <source>
        <dbReference type="EMBL" id="CAA9481868.1"/>
    </source>
</evidence>
<name>A0A6J4RUH6_9ACTN</name>
<feature type="DNA-binding region" description="H-T-H motif" evidence="2">
    <location>
        <begin position="26"/>
        <end position="45"/>
    </location>
</feature>
<dbReference type="InterPro" id="IPR001647">
    <property type="entry name" value="HTH_TetR"/>
</dbReference>
<evidence type="ECO:0000256" key="2">
    <source>
        <dbReference type="PROSITE-ProRule" id="PRU00335"/>
    </source>
</evidence>
<dbReference type="EMBL" id="CADCVR010000024">
    <property type="protein sequence ID" value="CAA9481868.1"/>
    <property type="molecule type" value="Genomic_DNA"/>
</dbReference>
<protein>
    <recommendedName>
        <fullName evidence="3">HTH tetR-type domain-containing protein</fullName>
    </recommendedName>
</protein>
<dbReference type="InterPro" id="IPR009057">
    <property type="entry name" value="Homeodomain-like_sf"/>
</dbReference>
<dbReference type="Gene3D" id="1.10.357.10">
    <property type="entry name" value="Tetracycline Repressor, domain 2"/>
    <property type="match status" value="1"/>
</dbReference>
<dbReference type="SUPFAM" id="SSF46689">
    <property type="entry name" value="Homeodomain-like"/>
    <property type="match status" value="1"/>
</dbReference>
<proteinExistence type="predicted"/>
<organism evidence="4">
    <name type="scientific">uncultured Solirubrobacteraceae bacterium</name>
    <dbReference type="NCBI Taxonomy" id="1162706"/>
    <lineage>
        <taxon>Bacteria</taxon>
        <taxon>Bacillati</taxon>
        <taxon>Actinomycetota</taxon>
        <taxon>Thermoleophilia</taxon>
        <taxon>Solirubrobacterales</taxon>
        <taxon>Solirubrobacteraceae</taxon>
        <taxon>environmental samples</taxon>
    </lineage>
</organism>
<dbReference type="Pfam" id="PF00440">
    <property type="entry name" value="TetR_N"/>
    <property type="match status" value="1"/>
</dbReference>
<dbReference type="InterPro" id="IPR041583">
    <property type="entry name" value="TetR_C_31"/>
</dbReference>
<dbReference type="PROSITE" id="PS50977">
    <property type="entry name" value="HTH_TETR_2"/>
    <property type="match status" value="1"/>
</dbReference>
<keyword evidence="1 2" id="KW-0238">DNA-binding</keyword>
<accession>A0A6J4RUH6</accession>
<feature type="domain" description="HTH tetR-type" evidence="3">
    <location>
        <begin position="3"/>
        <end position="63"/>
    </location>
</feature>
<dbReference type="AlphaFoldDB" id="A0A6J4RUH6"/>
<dbReference type="Pfam" id="PF17940">
    <property type="entry name" value="TetR_C_31"/>
    <property type="match status" value="1"/>
</dbReference>
<evidence type="ECO:0000256" key="1">
    <source>
        <dbReference type="ARBA" id="ARBA00023125"/>
    </source>
</evidence>
<evidence type="ECO:0000259" key="3">
    <source>
        <dbReference type="PROSITE" id="PS50977"/>
    </source>
</evidence>
<sequence length="162" mass="17358">MENSSRLRLLDAALELLGGSGASGLTIRATEQAAGLPHGSVRHHFGDRRSMVAALFDRLAQREIVAVDGDHAEALEHWLGPGRNLTLARYELFLMAARDRALRAPLVRARERFVTAAAERVGAAAAPAVVAAVDGLMLDALVRGDHDPDRLRAAVGRILSVE</sequence>
<dbReference type="GO" id="GO:0003677">
    <property type="term" value="F:DNA binding"/>
    <property type="evidence" value="ECO:0007669"/>
    <property type="project" value="UniProtKB-UniRule"/>
</dbReference>
<reference evidence="4" key="1">
    <citation type="submission" date="2020-02" db="EMBL/GenBank/DDBJ databases">
        <authorList>
            <person name="Meier V. D."/>
        </authorList>
    </citation>
    <scope>NUCLEOTIDE SEQUENCE</scope>
    <source>
        <strain evidence="4">AVDCRST_MAG53</strain>
    </source>
</reference>